<dbReference type="GO" id="GO:0008237">
    <property type="term" value="F:metallopeptidase activity"/>
    <property type="evidence" value="ECO:0007669"/>
    <property type="project" value="UniProtKB-KW"/>
</dbReference>
<dbReference type="GO" id="GO:0006508">
    <property type="term" value="P:proteolysis"/>
    <property type="evidence" value="ECO:0007669"/>
    <property type="project" value="UniProtKB-KW"/>
</dbReference>
<dbReference type="GO" id="GO:0030288">
    <property type="term" value="C:outer membrane-bounded periplasmic space"/>
    <property type="evidence" value="ECO:0007669"/>
    <property type="project" value="InterPro"/>
</dbReference>
<feature type="compositionally biased region" description="Low complexity" evidence="8">
    <location>
        <begin position="57"/>
        <end position="69"/>
    </location>
</feature>
<name>E3I638_RHOVT</name>
<dbReference type="RefSeq" id="WP_013420081.1">
    <property type="nucleotide sequence ID" value="NC_014664.1"/>
</dbReference>
<dbReference type="GO" id="GO:0046872">
    <property type="term" value="F:metal ion binding"/>
    <property type="evidence" value="ECO:0007669"/>
    <property type="project" value="UniProtKB-KW"/>
</dbReference>
<dbReference type="STRING" id="648757.Rvan_2488"/>
<protein>
    <submittedName>
        <fullName evidence="10">Peptidase U6 penicillin-insensitive murein endopeptidase</fullName>
    </submittedName>
</protein>
<evidence type="ECO:0000256" key="1">
    <source>
        <dbReference type="ARBA" id="ARBA00022670"/>
    </source>
</evidence>
<dbReference type="eggNOG" id="COG3770">
    <property type="taxonomic scope" value="Bacteria"/>
</dbReference>
<dbReference type="Proteomes" id="UP000001399">
    <property type="component" value="Chromosome"/>
</dbReference>
<evidence type="ECO:0000256" key="5">
    <source>
        <dbReference type="ARBA" id="ARBA00022801"/>
    </source>
</evidence>
<keyword evidence="5" id="KW-0378">Hydrolase</keyword>
<keyword evidence="3 9" id="KW-0732">Signal</keyword>
<evidence type="ECO:0000256" key="2">
    <source>
        <dbReference type="ARBA" id="ARBA00022723"/>
    </source>
</evidence>
<dbReference type="InterPro" id="IPR009045">
    <property type="entry name" value="Zn_M74/Hedgehog-like"/>
</dbReference>
<keyword evidence="6" id="KW-0862">Zinc</keyword>
<evidence type="ECO:0000256" key="9">
    <source>
        <dbReference type="SAM" id="SignalP"/>
    </source>
</evidence>
<evidence type="ECO:0000256" key="4">
    <source>
        <dbReference type="ARBA" id="ARBA00022764"/>
    </source>
</evidence>
<keyword evidence="11" id="KW-1185">Reference proteome</keyword>
<keyword evidence="4" id="KW-0574">Periplasm</keyword>
<evidence type="ECO:0000256" key="3">
    <source>
        <dbReference type="ARBA" id="ARBA00022729"/>
    </source>
</evidence>
<keyword evidence="1" id="KW-0645">Protease</keyword>
<evidence type="ECO:0000256" key="8">
    <source>
        <dbReference type="SAM" id="MobiDB-lite"/>
    </source>
</evidence>
<dbReference type="InterPro" id="IPR005073">
    <property type="entry name" value="Peptidase_M74"/>
</dbReference>
<dbReference type="HOGENOM" id="CLU_043784_0_0_5"/>
<feature type="chain" id="PRO_5003172023" evidence="9">
    <location>
        <begin position="20"/>
        <end position="427"/>
    </location>
</feature>
<dbReference type="KEGG" id="rva:Rvan_2488"/>
<organism evidence="10 11">
    <name type="scientific">Rhodomicrobium vannielii (strain ATCC 17100 / DSM 162 / LMG 4299 / NCIMB 10020 / ATH 3.1.1)</name>
    <dbReference type="NCBI Taxonomy" id="648757"/>
    <lineage>
        <taxon>Bacteria</taxon>
        <taxon>Pseudomonadati</taxon>
        <taxon>Pseudomonadota</taxon>
        <taxon>Alphaproteobacteria</taxon>
        <taxon>Hyphomicrobiales</taxon>
        <taxon>Hyphomicrobiaceae</taxon>
        <taxon>Rhodomicrobium</taxon>
    </lineage>
</organism>
<dbReference type="GO" id="GO:0004252">
    <property type="term" value="F:serine-type endopeptidase activity"/>
    <property type="evidence" value="ECO:0007669"/>
    <property type="project" value="InterPro"/>
</dbReference>
<feature type="region of interest" description="Disordered" evidence="8">
    <location>
        <begin position="33"/>
        <end position="69"/>
    </location>
</feature>
<gene>
    <name evidence="10" type="ordered locus">Rvan_2488</name>
</gene>
<keyword evidence="7" id="KW-0482">Metalloprotease</keyword>
<dbReference type="SUPFAM" id="SSF55166">
    <property type="entry name" value="Hedgehog/DD-peptidase"/>
    <property type="match status" value="1"/>
</dbReference>
<dbReference type="AlphaFoldDB" id="E3I638"/>
<reference evidence="11" key="1">
    <citation type="journal article" date="2011" name="J. Bacteriol.">
        <title>Genome sequences of eight morphologically diverse alphaproteobacteria.</title>
        <authorList>
            <consortium name="US DOE Joint Genome Institute"/>
            <person name="Brown P.J."/>
            <person name="Kysela D.T."/>
            <person name="Buechlein A."/>
            <person name="Hemmerich C."/>
            <person name="Brun Y.V."/>
        </authorList>
    </citation>
    <scope>NUCLEOTIDE SEQUENCE [LARGE SCALE GENOMIC DNA]</scope>
    <source>
        <strain evidence="11">ATCC 17100 / ATH 3.1.1 / DSM 162 / LMG 4299</strain>
    </source>
</reference>
<feature type="region of interest" description="Disordered" evidence="8">
    <location>
        <begin position="86"/>
        <end position="113"/>
    </location>
</feature>
<dbReference type="Pfam" id="PF03411">
    <property type="entry name" value="Peptidase_M74"/>
    <property type="match status" value="1"/>
</dbReference>
<dbReference type="Gene3D" id="3.30.1380.10">
    <property type="match status" value="1"/>
</dbReference>
<evidence type="ECO:0000256" key="7">
    <source>
        <dbReference type="ARBA" id="ARBA00023049"/>
    </source>
</evidence>
<proteinExistence type="predicted"/>
<feature type="compositionally biased region" description="Low complexity" evidence="8">
    <location>
        <begin position="33"/>
        <end position="46"/>
    </location>
</feature>
<sequence length="427" mass="44598">MKVQNFLLNASLVTSVALAVTVASGGADALAGLAASSSDTSKSTSTYNPRRGTPKHAVTAQAQPPQQLPALTVRAVGVAPSAELASSPEAADAKSASPAPRASNAGLPPLPVKAVTPPPPLRLAAGATPAATPLPIPGTGPIPPQVLKATPAKLLFGAAREPAKMETRSVGFYAKGCLAGAAQLPENGPVWQGMRVSRNRHWGNPVLVTFIEKFAKDAKAKDGWPGLLIGDMSMPRGGPMPFGHASHQVGLDVDIWYKPMPGRTLAVDEREQMKMDSVLLDPVHVNEQSWTPDHVKLLRRAVSYPEVTRVFVNPAIKKWMCDNVTDDRGFLHKIQPIMGHDAHFHVRLACPAGDEGCRNQPPLPAGDGCGGGLDKWIAKLSKPVVPVAPKPAVASAPAKPKAGITMAQLPPACVAVLNAPSITLAAH</sequence>
<accession>E3I638</accession>
<evidence type="ECO:0000256" key="6">
    <source>
        <dbReference type="ARBA" id="ARBA00022833"/>
    </source>
</evidence>
<feature type="signal peptide" evidence="9">
    <location>
        <begin position="1"/>
        <end position="19"/>
    </location>
</feature>
<evidence type="ECO:0000313" key="10">
    <source>
        <dbReference type="EMBL" id="ADP71703.1"/>
    </source>
</evidence>
<dbReference type="NCBIfam" id="NF006947">
    <property type="entry name" value="PRK09429.1"/>
    <property type="match status" value="1"/>
</dbReference>
<dbReference type="EMBL" id="CP002292">
    <property type="protein sequence ID" value="ADP71703.1"/>
    <property type="molecule type" value="Genomic_DNA"/>
</dbReference>
<evidence type="ECO:0000313" key="11">
    <source>
        <dbReference type="Proteomes" id="UP000001399"/>
    </source>
</evidence>
<keyword evidence="2" id="KW-0479">Metal-binding</keyword>